<protein>
    <recommendedName>
        <fullName evidence="2">Carbohydrate binding domain-containing protein</fullName>
    </recommendedName>
</protein>
<name>A0AAN7YN92_9MYCE</name>
<reference evidence="3 4" key="1">
    <citation type="submission" date="2023-11" db="EMBL/GenBank/DDBJ databases">
        <title>Dfirmibasis_genome.</title>
        <authorList>
            <person name="Edelbroek B."/>
            <person name="Kjellin J."/>
            <person name="Jerlstrom-Hultqvist J."/>
            <person name="Soderbom F."/>
        </authorList>
    </citation>
    <scope>NUCLEOTIDE SEQUENCE [LARGE SCALE GENOMIC DNA]</scope>
    <source>
        <strain evidence="3 4">TNS-C-14</strain>
    </source>
</reference>
<dbReference type="GO" id="GO:0030248">
    <property type="term" value="F:cellulose binding"/>
    <property type="evidence" value="ECO:0007669"/>
    <property type="project" value="TreeGrafter"/>
</dbReference>
<sequence length="138" mass="15682">MMIKQILLITFMIAMFSFAVYGDNQSMQLTLSQMKNSTWTDQDVTYSIWVVSVINTGTSNVYDAIITPESNFQIQRKSDVWKLDFVDPTPKDLQHAKFHFPSYISQSGLSFNTSFTFGYINKGSESATFSVCDLVLTK</sequence>
<keyword evidence="4" id="KW-1185">Reference proteome</keyword>
<dbReference type="PANTHER" id="PTHR36560:SF1">
    <property type="entry name" value="CELLULOSE-BINDING DOMAIN-CONTAINING PROTEIN"/>
    <property type="match status" value="1"/>
</dbReference>
<evidence type="ECO:0000259" key="2">
    <source>
        <dbReference type="SMART" id="SM01063"/>
    </source>
</evidence>
<comment type="caution">
    <text evidence="3">The sequence shown here is derived from an EMBL/GenBank/DDBJ whole genome shotgun (WGS) entry which is preliminary data.</text>
</comment>
<keyword evidence="1" id="KW-0732">Signal</keyword>
<dbReference type="Proteomes" id="UP001344447">
    <property type="component" value="Unassembled WGS sequence"/>
</dbReference>
<feature type="signal peptide" evidence="1">
    <location>
        <begin position="1"/>
        <end position="22"/>
    </location>
</feature>
<proteinExistence type="predicted"/>
<dbReference type="SMART" id="SM01063">
    <property type="entry name" value="CBM49"/>
    <property type="match status" value="1"/>
</dbReference>
<dbReference type="Pfam" id="PF09478">
    <property type="entry name" value="CBM49"/>
    <property type="match status" value="1"/>
</dbReference>
<accession>A0AAN7YN92</accession>
<feature type="chain" id="PRO_5043004706" description="Carbohydrate binding domain-containing protein" evidence="1">
    <location>
        <begin position="23"/>
        <end position="138"/>
    </location>
</feature>
<dbReference type="InterPro" id="IPR019028">
    <property type="entry name" value="CBM_49"/>
</dbReference>
<dbReference type="PANTHER" id="PTHR36560">
    <property type="entry name" value="CELLULOSE-BINDING DOMAIN-CONTAINING PROTEIN"/>
    <property type="match status" value="1"/>
</dbReference>
<evidence type="ECO:0000256" key="1">
    <source>
        <dbReference type="SAM" id="SignalP"/>
    </source>
</evidence>
<dbReference type="AlphaFoldDB" id="A0AAN7YN92"/>
<organism evidence="3 4">
    <name type="scientific">Dictyostelium firmibasis</name>
    <dbReference type="NCBI Taxonomy" id="79012"/>
    <lineage>
        <taxon>Eukaryota</taxon>
        <taxon>Amoebozoa</taxon>
        <taxon>Evosea</taxon>
        <taxon>Eumycetozoa</taxon>
        <taxon>Dictyostelia</taxon>
        <taxon>Dictyosteliales</taxon>
        <taxon>Dictyosteliaceae</taxon>
        <taxon>Dictyostelium</taxon>
    </lineage>
</organism>
<evidence type="ECO:0000313" key="4">
    <source>
        <dbReference type="Proteomes" id="UP001344447"/>
    </source>
</evidence>
<gene>
    <name evidence="3" type="ORF">RB653_006594</name>
</gene>
<feature type="domain" description="Carbohydrate binding" evidence="2">
    <location>
        <begin position="29"/>
        <end position="124"/>
    </location>
</feature>
<evidence type="ECO:0000313" key="3">
    <source>
        <dbReference type="EMBL" id="KAK5575461.1"/>
    </source>
</evidence>
<dbReference type="EMBL" id="JAVFKY010000005">
    <property type="protein sequence ID" value="KAK5575461.1"/>
    <property type="molecule type" value="Genomic_DNA"/>
</dbReference>